<proteinExistence type="predicted"/>
<accession>A0ABR8MYJ5</accession>
<comment type="caution">
    <text evidence="1">The sequence shown here is derived from an EMBL/GenBank/DDBJ whole genome shotgun (WGS) entry which is preliminary data.</text>
</comment>
<keyword evidence="2" id="KW-1185">Reference proteome</keyword>
<gene>
    <name evidence="1" type="ORF">H8B09_19680</name>
</gene>
<reference evidence="1 2" key="1">
    <citation type="submission" date="2020-09" db="EMBL/GenBank/DDBJ databases">
        <title>Paenibacillus sp. strain PR3 16S rRNA gene Genome sequencing and assembly.</title>
        <authorList>
            <person name="Kim J."/>
        </authorList>
    </citation>
    <scope>NUCLEOTIDE SEQUENCE [LARGE SCALE GENOMIC DNA]</scope>
    <source>
        <strain evidence="1 2">PR3</strain>
    </source>
</reference>
<name>A0ABR8MYJ5_9BACL</name>
<protein>
    <recommendedName>
        <fullName evidence="3">HNH endonuclease</fullName>
    </recommendedName>
</protein>
<organism evidence="1 2">
    <name type="scientific">Paenibacillus terricola</name>
    <dbReference type="NCBI Taxonomy" id="2763503"/>
    <lineage>
        <taxon>Bacteria</taxon>
        <taxon>Bacillati</taxon>
        <taxon>Bacillota</taxon>
        <taxon>Bacilli</taxon>
        <taxon>Bacillales</taxon>
        <taxon>Paenibacillaceae</taxon>
        <taxon>Paenibacillus</taxon>
    </lineage>
</organism>
<evidence type="ECO:0000313" key="1">
    <source>
        <dbReference type="EMBL" id="MBD3920996.1"/>
    </source>
</evidence>
<evidence type="ECO:0008006" key="3">
    <source>
        <dbReference type="Google" id="ProtNLM"/>
    </source>
</evidence>
<evidence type="ECO:0000313" key="2">
    <source>
        <dbReference type="Proteomes" id="UP000609346"/>
    </source>
</evidence>
<sequence>MALCSLHHKLFDRGVISISEKREMLGRLSPILRG</sequence>
<dbReference type="EMBL" id="JACXZA010000005">
    <property type="protein sequence ID" value="MBD3920996.1"/>
    <property type="molecule type" value="Genomic_DNA"/>
</dbReference>
<dbReference type="Proteomes" id="UP000609346">
    <property type="component" value="Unassembled WGS sequence"/>
</dbReference>